<dbReference type="HOGENOM" id="CLU_1660936_0_0_1"/>
<evidence type="ECO:0000256" key="1">
    <source>
        <dbReference type="SAM" id="MobiDB-lite"/>
    </source>
</evidence>
<organism evidence="2 3">
    <name type="scientific">Glarea lozoyensis (strain ATCC 74030 / MF5533)</name>
    <dbReference type="NCBI Taxonomy" id="1104152"/>
    <lineage>
        <taxon>Eukaryota</taxon>
        <taxon>Fungi</taxon>
        <taxon>Dikarya</taxon>
        <taxon>Ascomycota</taxon>
        <taxon>Pezizomycotina</taxon>
        <taxon>Leotiomycetes</taxon>
        <taxon>Helotiales</taxon>
        <taxon>Helotiaceae</taxon>
        <taxon>Glarea</taxon>
    </lineage>
</organism>
<accession>H0ET57</accession>
<name>H0ET57_GLAL7</name>
<evidence type="ECO:0000313" key="3">
    <source>
        <dbReference type="Proteomes" id="UP000005446"/>
    </source>
</evidence>
<dbReference type="AlphaFoldDB" id="H0ET57"/>
<sequence length="159" mass="17762">MFEWSIDTSSVSGNNDFSLGYSDCKRGFCKIIADSVGRPSRPLTAEYLERSLLDSVAENIPKHTKLQERLFEIVGRLGALFGSGWFFEWPGGKLLWGVCWMFVIAHPYNIGGRGYSPGNSLSRNQNGAGSRGRPQQRSADNYYLTPPVALTRAFRDPHL</sequence>
<evidence type="ECO:0000313" key="2">
    <source>
        <dbReference type="EMBL" id="EHK98328.1"/>
    </source>
</evidence>
<feature type="region of interest" description="Disordered" evidence="1">
    <location>
        <begin position="119"/>
        <end position="139"/>
    </location>
</feature>
<keyword evidence="3" id="KW-1185">Reference proteome</keyword>
<protein>
    <submittedName>
        <fullName evidence="2">Uncharacterized protein</fullName>
    </submittedName>
</protein>
<dbReference type="InParanoid" id="H0ET57"/>
<gene>
    <name evidence="2" type="ORF">M7I_5912</name>
</gene>
<reference evidence="2 3" key="1">
    <citation type="journal article" date="2012" name="Eukaryot. Cell">
        <title>Genome sequence of the fungus Glarea lozoyensis: the first genome sequence of a species from the Helotiaceae family.</title>
        <authorList>
            <person name="Youssar L."/>
            <person name="Gruening B.A."/>
            <person name="Erxleben A."/>
            <person name="Guenther S."/>
            <person name="Huettel W."/>
        </authorList>
    </citation>
    <scope>NUCLEOTIDE SEQUENCE [LARGE SCALE GENOMIC DNA]</scope>
    <source>
        <strain evidence="3">ATCC 74030 / MF5533</strain>
    </source>
</reference>
<proteinExistence type="predicted"/>
<dbReference type="OrthoDB" id="5305647at2759"/>
<dbReference type="Proteomes" id="UP000005446">
    <property type="component" value="Unassembled WGS sequence"/>
</dbReference>
<comment type="caution">
    <text evidence="2">The sequence shown here is derived from an EMBL/GenBank/DDBJ whole genome shotgun (WGS) entry which is preliminary data.</text>
</comment>
<dbReference type="EMBL" id="AGUE01000158">
    <property type="protein sequence ID" value="EHK98328.1"/>
    <property type="molecule type" value="Genomic_DNA"/>
</dbReference>